<dbReference type="AlphaFoldDB" id="A0A8E0S3B6"/>
<evidence type="ECO:0000256" key="1">
    <source>
        <dbReference type="ARBA" id="ARBA00023242"/>
    </source>
</evidence>
<dbReference type="GO" id="GO:0003677">
    <property type="term" value="F:DNA binding"/>
    <property type="evidence" value="ECO:0007669"/>
    <property type="project" value="UniProtKB-KW"/>
</dbReference>
<accession>A0A8E0S3B6</accession>
<keyword evidence="4" id="KW-0371">Homeobox</keyword>
<gene>
    <name evidence="4" type="ORF">FBUS_03965</name>
</gene>
<evidence type="ECO:0000259" key="3">
    <source>
        <dbReference type="Pfam" id="PF16493"/>
    </source>
</evidence>
<feature type="compositionally biased region" description="Polar residues" evidence="2">
    <location>
        <begin position="224"/>
        <end position="239"/>
    </location>
</feature>
<evidence type="ECO:0000313" key="5">
    <source>
        <dbReference type="Proteomes" id="UP000728185"/>
    </source>
</evidence>
<dbReference type="OrthoDB" id="10056939at2759"/>
<feature type="region of interest" description="Disordered" evidence="2">
    <location>
        <begin position="218"/>
        <end position="239"/>
    </location>
</feature>
<comment type="caution">
    <text evidence="4">The sequence shown here is derived from an EMBL/GenBank/DDBJ whole genome shotgun (WGS) entry which is preliminary data.</text>
</comment>
<feature type="domain" description="MEIS N-terminal" evidence="3">
    <location>
        <begin position="169"/>
        <end position="218"/>
    </location>
</feature>
<feature type="region of interest" description="Disordered" evidence="2">
    <location>
        <begin position="117"/>
        <end position="169"/>
    </location>
</feature>
<feature type="non-terminal residue" evidence="4">
    <location>
        <position position="1"/>
    </location>
</feature>
<sequence length="524" mass="55775">NIRSHTIPLQPSSLFACTSDFKSHPLYPLLALLLQQCELASARPDSPPPLDAFNVELKAYVQRQVEMEDADVPKGSGTKSRDKNYYSSANHNPYNDAPAYTMSNRSHSYRRYSAKLDGSGEHGFHSSKSSRPQSRDCRLHGADKTRDCDKIGPTDGDYNPDSGGENTLIDDDRKLNVFIVKAIQVLRIHLLELHKVNELCKDFCSRYIHSLKTKFQSDPLIHDSQPSSPGDSEAQSPNPTNCCGPRYFHPGFPCHLSSDMVPPECRRRPLTGLEDEDRFRAAFAAAAAGVVAAGNTCIDGPDGNGSSGNNNNNSGSTNTDLSSAAIRTASYPHPNNATAAAAVAAAAAAAAAAAVAVNGSGTSGVHGSSGYPNADMSGLCYTPNCYMLDYNGTNLGGHGNGIGGACCGSIYTCKKSSHLLPDDDRPDAFVHLHPFLSPYNTMNATSAAAFHAGLDNLCVGGGGGGGGGSVGIGGNKQKRGVLPKRATQIMKQWLFQHLVVSQTNEHSVHTLVFYSLMSHAVKNH</sequence>
<reference evidence="4" key="1">
    <citation type="submission" date="2019-05" db="EMBL/GenBank/DDBJ databases">
        <title>Annotation for the trematode Fasciolopsis buski.</title>
        <authorList>
            <person name="Choi Y.-J."/>
        </authorList>
    </citation>
    <scope>NUCLEOTIDE SEQUENCE</scope>
    <source>
        <strain evidence="4">HT</strain>
        <tissue evidence="4">Whole worm</tissue>
    </source>
</reference>
<keyword evidence="5" id="KW-1185">Reference proteome</keyword>
<feature type="compositionally biased region" description="Basic and acidic residues" evidence="2">
    <location>
        <begin position="133"/>
        <end position="152"/>
    </location>
</feature>
<keyword evidence="4" id="KW-0238">DNA-binding</keyword>
<proteinExistence type="predicted"/>
<protein>
    <submittedName>
        <fullName evidence="4">Homeobox protein PKNOX2</fullName>
    </submittedName>
</protein>
<name>A0A8E0S3B6_9TREM</name>
<dbReference type="Pfam" id="PF16493">
    <property type="entry name" value="Meis_PKNOX_N"/>
    <property type="match status" value="1"/>
</dbReference>
<evidence type="ECO:0000256" key="2">
    <source>
        <dbReference type="SAM" id="MobiDB-lite"/>
    </source>
</evidence>
<keyword evidence="1" id="KW-0539">Nucleus</keyword>
<feature type="region of interest" description="Disordered" evidence="2">
    <location>
        <begin position="66"/>
        <end position="102"/>
    </location>
</feature>
<dbReference type="InterPro" id="IPR032453">
    <property type="entry name" value="PKNOX/Meis_N"/>
</dbReference>
<evidence type="ECO:0000313" key="4">
    <source>
        <dbReference type="EMBL" id="KAA0195814.1"/>
    </source>
</evidence>
<organism evidence="4 5">
    <name type="scientific">Fasciolopsis buskii</name>
    <dbReference type="NCBI Taxonomy" id="27845"/>
    <lineage>
        <taxon>Eukaryota</taxon>
        <taxon>Metazoa</taxon>
        <taxon>Spiralia</taxon>
        <taxon>Lophotrochozoa</taxon>
        <taxon>Platyhelminthes</taxon>
        <taxon>Trematoda</taxon>
        <taxon>Digenea</taxon>
        <taxon>Plagiorchiida</taxon>
        <taxon>Echinostomata</taxon>
        <taxon>Echinostomatoidea</taxon>
        <taxon>Fasciolidae</taxon>
        <taxon>Fasciolopsis</taxon>
    </lineage>
</organism>
<dbReference type="EMBL" id="LUCM01003438">
    <property type="protein sequence ID" value="KAA0195814.1"/>
    <property type="molecule type" value="Genomic_DNA"/>
</dbReference>
<dbReference type="Proteomes" id="UP000728185">
    <property type="component" value="Unassembled WGS sequence"/>
</dbReference>